<sequence length="1163" mass="125445">MVASVAKTPTYAERAKKAQSIKAPTSIRPSSSVSSPIQPTTPQVSTTPKSHSKSPGVDVPVAAGPSSSLTSQDTGVANANAVNDHVSTTASSTSASSPNMGTQTPLNDLASTTPATTKVPVDNVWNRRKEQMVSRTTATSTSSSSTQQVAAMPSSSEVVVEDPFVVQIPPRAGPPSVHDSESWPEVGKSTFPVDSKEGTTIWKEQEPTQRKGEKQKWVPIPAAELQAAADAQNQNQKSSSSKQHSRAHSRAQSQKGTNPTRSNNPNTTSTAQPGSQNASRAASQAHSRIQSTTHSRIASRSTSAQSSPRLSRGGRKLEDDSSSLITHNVDNSVSNPNGSPYAPPRNINPPPTQVPPQPVTYVDTTSSDPPVSYPVPLYGPVPISGSPYYALPQQSHDHGSIPPAHPLPIQQTSSQQGSTQGSYSASPLSAPYVLPPGGPNGYPPSNVVSTHGHSPISMPPSQPLSAYPPGPTGYLHVYPPHMYGGMPEYAHGQAASYSHWNGNGHGFPSHPSAAQSPPYAPNALAYPQPLSHQPSITAPSHQRKSISPSEEQQQQLQLPPPTMIDHPPPPEESRPVAGYREIGSFNSSPHLNGTGNGNGSSIKPGSVVFGSIGMEVTSSLPDLEPDGLIDREIAGEQADIESLPKAFTTFSIGVTPDEPKPPRIRSRTSSAPLAKTASTNGDLKDIPNVMADSASPNRAENQEANDGQNRSCPVDLSGAEKKWQFGSTDVNATLERPEIITSNLDGTQFVHPSSATAVVGEDLGIMDIGDSEQLPPLPLDLQPTPHMVGNERPVQALAPPQSLGDEFAIRDFRYGFGMESGPGYGMGVLQGEQLPQDGRREPDMMRDQEIREDGRRWRDEFDYDRGGRGGPGRDRDRDGDAGGMMGRPRRGSYGGYGYERGGYGGRRGRAGGPGGYGRSMHRPRASFHAPPQPRQPPFTVTPPQQQFRPLMQYNDPNTTNGYYLPAQSPTSHHQGMATYLPIHTHAQVGYEAYAPIPQHLPAASGQTPGPPVPVPLYVNYHLDSTRYLLLSQLEYYLSPQNMAQDFYLRQNMDSKGWISIHLIASFKRVMALTHEFQLVKEVLSLSSVVQVNNDWVRMNDWERFVLPDAKPSVVEAELHTAELPSLQPNEFDHQEDDEDEDEEDVVFVLDDETQRWSPDRKRA</sequence>
<gene>
    <name evidence="1" type="ORF">CCMSSC00406_0005952</name>
</gene>
<accession>A0ACB7IMR0</accession>
<organism evidence="1 2">
    <name type="scientific">Pleurotus cornucopiae</name>
    <name type="common">Cornucopia mushroom</name>
    <dbReference type="NCBI Taxonomy" id="5321"/>
    <lineage>
        <taxon>Eukaryota</taxon>
        <taxon>Fungi</taxon>
        <taxon>Dikarya</taxon>
        <taxon>Basidiomycota</taxon>
        <taxon>Agaricomycotina</taxon>
        <taxon>Agaricomycetes</taxon>
        <taxon>Agaricomycetidae</taxon>
        <taxon>Agaricales</taxon>
        <taxon>Pleurotineae</taxon>
        <taxon>Pleurotaceae</taxon>
        <taxon>Pleurotus</taxon>
    </lineage>
</organism>
<keyword evidence="2" id="KW-1185">Reference proteome</keyword>
<reference evidence="1 2" key="1">
    <citation type="journal article" date="2021" name="Appl. Environ. Microbiol.">
        <title>Genetic linkage and physical mapping for an oyster mushroom Pleurotus cornucopiae and QTL analysis for the trait cap color.</title>
        <authorList>
            <person name="Zhang Y."/>
            <person name="Gao W."/>
            <person name="Sonnenberg A."/>
            <person name="Chen Q."/>
            <person name="Zhang J."/>
            <person name="Huang C."/>
        </authorList>
    </citation>
    <scope>NUCLEOTIDE SEQUENCE [LARGE SCALE GENOMIC DNA]</scope>
    <source>
        <strain evidence="1">CCMSSC00406</strain>
    </source>
</reference>
<dbReference type="EMBL" id="WQMT02000010">
    <property type="protein sequence ID" value="KAG9218271.1"/>
    <property type="molecule type" value="Genomic_DNA"/>
</dbReference>
<comment type="caution">
    <text evidence="1">The sequence shown here is derived from an EMBL/GenBank/DDBJ whole genome shotgun (WGS) entry which is preliminary data.</text>
</comment>
<proteinExistence type="predicted"/>
<protein>
    <submittedName>
        <fullName evidence="1">Uncharacterized protein</fullName>
    </submittedName>
</protein>
<name>A0ACB7IMR0_PLECO</name>
<dbReference type="Proteomes" id="UP000824881">
    <property type="component" value="Unassembled WGS sequence"/>
</dbReference>
<evidence type="ECO:0000313" key="1">
    <source>
        <dbReference type="EMBL" id="KAG9218271.1"/>
    </source>
</evidence>
<evidence type="ECO:0000313" key="2">
    <source>
        <dbReference type="Proteomes" id="UP000824881"/>
    </source>
</evidence>